<name>A0A1A6C593_9GAMM</name>
<evidence type="ECO:0000256" key="2">
    <source>
        <dbReference type="ARBA" id="ARBA00023002"/>
    </source>
</evidence>
<dbReference type="InterPro" id="IPR002355">
    <property type="entry name" value="Cu_oxidase_Cu_BS"/>
</dbReference>
<evidence type="ECO:0000259" key="3">
    <source>
        <dbReference type="Pfam" id="PF07731"/>
    </source>
</evidence>
<dbReference type="InterPro" id="IPR008972">
    <property type="entry name" value="Cupredoxin"/>
</dbReference>
<dbReference type="CDD" id="cd13890">
    <property type="entry name" value="CuRO_3_CueO_FtsP"/>
    <property type="match status" value="1"/>
</dbReference>
<dbReference type="InterPro" id="IPR011706">
    <property type="entry name" value="Cu-oxidase_C"/>
</dbReference>
<dbReference type="InterPro" id="IPR045087">
    <property type="entry name" value="Cu-oxidase_fam"/>
</dbReference>
<evidence type="ECO:0000313" key="5">
    <source>
        <dbReference type="EMBL" id="OBS09719.1"/>
    </source>
</evidence>
<evidence type="ECO:0000256" key="1">
    <source>
        <dbReference type="ARBA" id="ARBA00022723"/>
    </source>
</evidence>
<dbReference type="CDD" id="cd13867">
    <property type="entry name" value="CuRO_2_CueO_FtsP"/>
    <property type="match status" value="1"/>
</dbReference>
<reference evidence="5 6" key="1">
    <citation type="journal article" date="2014" name="Genome Announc.">
        <title>Draft Genome Sequence of the Iron-Oxidizing, Acidophilic, and Halotolerant 'Thiobacillus prosperus' Type Strain DSM 5130.</title>
        <authorList>
            <person name="Ossandon F.J."/>
            <person name="Cardenas J.P."/>
            <person name="Corbett M."/>
            <person name="Quatrini R."/>
            <person name="Holmes D.S."/>
            <person name="Watkin E."/>
        </authorList>
    </citation>
    <scope>NUCLEOTIDE SEQUENCE [LARGE SCALE GENOMIC DNA]</scope>
    <source>
        <strain evidence="5 6">DSM 5130</strain>
    </source>
</reference>
<dbReference type="Pfam" id="PF07731">
    <property type="entry name" value="Cu-oxidase_2"/>
    <property type="match status" value="1"/>
</dbReference>
<dbReference type="AlphaFoldDB" id="A0A1A6C593"/>
<feature type="domain" description="Plastocyanin-like" evidence="4">
    <location>
        <begin position="53"/>
        <end position="160"/>
    </location>
</feature>
<feature type="domain" description="Plastocyanin-like" evidence="3">
    <location>
        <begin position="395"/>
        <end position="499"/>
    </location>
</feature>
<keyword evidence="2" id="KW-0560">Oxidoreductase</keyword>
<dbReference type="Proteomes" id="UP000029273">
    <property type="component" value="Unassembled WGS sequence"/>
</dbReference>
<dbReference type="SUPFAM" id="SSF49503">
    <property type="entry name" value="Cupredoxins"/>
    <property type="match status" value="3"/>
</dbReference>
<dbReference type="GO" id="GO:0005507">
    <property type="term" value="F:copper ion binding"/>
    <property type="evidence" value="ECO:0007669"/>
    <property type="project" value="InterPro"/>
</dbReference>
<dbReference type="PANTHER" id="PTHR48267:SF1">
    <property type="entry name" value="BILIRUBIN OXIDASE"/>
    <property type="match status" value="1"/>
</dbReference>
<comment type="caution">
    <text evidence="5">The sequence shown here is derived from an EMBL/GenBank/DDBJ whole genome shotgun (WGS) entry which is preliminary data.</text>
</comment>
<dbReference type="GO" id="GO:0016491">
    <property type="term" value="F:oxidoreductase activity"/>
    <property type="evidence" value="ECO:0007669"/>
    <property type="project" value="UniProtKB-KW"/>
</dbReference>
<evidence type="ECO:0000313" key="6">
    <source>
        <dbReference type="Proteomes" id="UP000029273"/>
    </source>
</evidence>
<dbReference type="PROSITE" id="PS00080">
    <property type="entry name" value="MULTICOPPER_OXIDASE2"/>
    <property type="match status" value="1"/>
</dbReference>
<dbReference type="EMBL" id="JQSG02000003">
    <property type="protein sequence ID" value="OBS09719.1"/>
    <property type="molecule type" value="Genomic_DNA"/>
</dbReference>
<dbReference type="Pfam" id="PF07732">
    <property type="entry name" value="Cu-oxidase_3"/>
    <property type="match status" value="1"/>
</dbReference>
<organism evidence="5 6">
    <name type="scientific">Acidihalobacter prosperus</name>
    <dbReference type="NCBI Taxonomy" id="160660"/>
    <lineage>
        <taxon>Bacteria</taxon>
        <taxon>Pseudomonadati</taxon>
        <taxon>Pseudomonadota</taxon>
        <taxon>Gammaproteobacteria</taxon>
        <taxon>Chromatiales</taxon>
        <taxon>Ectothiorhodospiraceae</taxon>
        <taxon>Acidihalobacter</taxon>
    </lineage>
</organism>
<keyword evidence="1" id="KW-0479">Metal-binding</keyword>
<dbReference type="InterPro" id="IPR011707">
    <property type="entry name" value="Cu-oxidase-like_N"/>
</dbReference>
<dbReference type="RefSeq" id="WP_236717289.1">
    <property type="nucleotide sequence ID" value="NZ_JQSG02000003.1"/>
</dbReference>
<sequence length="500" mass="54416">MGGSMMEHATINDTTVPGIFSRPLPVPPQLHGKADARSVLHYALRAGGGHSKLVDGVRTLTWGYNGALLGPTLRVPRGKPLQMWIANGLGVSTTLHWHGAQVPGEVDGGPHNLITPGAVWTPALTLDQPAGTLWYHPHPDTYTGPQVYAGLAGFLLIDDGEDERLGLPHTYGVDDIPLAIQDRRLDGSGRLVYMNRMPDMMGMKGDRFLVNGVEQPYAQVPAGWLRLRLLNGSNARIYNLAFADDREFHVIAGDAGLLEQPVALRSLLLAPAERAEILVDLRLEQGRSLVLRSDSSAAVPDLYRMPMAADAYDRGRFDLLQLRVGSPSGQTTHLPARLIAAPTLLADGPKHDFTLNGMMGMMGMMGGGFGGGRTADGPGGMSMGIGGRDLFAIDGHYMRMDVIDLKTPLGRTAHWRVRNSSTMAHPFHVHGTSFLIRSRNGNPPSAHESGWKDVVLVRRGETVELLAPFHHRADAKHPYMYHCHILEHEDNGMMGQFTVT</sequence>
<proteinExistence type="predicted"/>
<accession>A0A1A6C593</accession>
<keyword evidence="6" id="KW-1185">Reference proteome</keyword>
<protein>
    <submittedName>
        <fullName evidence="5">Bilirubin oxidase</fullName>
    </submittedName>
</protein>
<dbReference type="Gene3D" id="2.60.40.420">
    <property type="entry name" value="Cupredoxins - blue copper proteins"/>
    <property type="match status" value="3"/>
</dbReference>
<evidence type="ECO:0000259" key="4">
    <source>
        <dbReference type="Pfam" id="PF07732"/>
    </source>
</evidence>
<gene>
    <name evidence="5" type="ORF">Thpro_022047</name>
</gene>
<dbReference type="CDD" id="cd04232">
    <property type="entry name" value="CuRO_1_CueO_FtsP"/>
    <property type="match status" value="1"/>
</dbReference>
<dbReference type="PANTHER" id="PTHR48267">
    <property type="entry name" value="CUPREDOXIN SUPERFAMILY PROTEIN"/>
    <property type="match status" value="1"/>
</dbReference>